<feature type="compositionally biased region" description="Pro residues" evidence="1">
    <location>
        <begin position="501"/>
        <end position="516"/>
    </location>
</feature>
<dbReference type="GO" id="GO:0030041">
    <property type="term" value="P:actin filament polymerization"/>
    <property type="evidence" value="ECO:0007669"/>
    <property type="project" value="TreeGrafter"/>
</dbReference>
<keyword evidence="3" id="KW-1185">Reference proteome</keyword>
<name>A0A504Z568_FASGI</name>
<reference evidence="2 3" key="1">
    <citation type="submission" date="2019-04" db="EMBL/GenBank/DDBJ databases">
        <title>Annotation for the trematode Fasciola gigantica.</title>
        <authorList>
            <person name="Choi Y.-J."/>
        </authorList>
    </citation>
    <scope>NUCLEOTIDE SEQUENCE [LARGE SCALE GENOMIC DNA]</scope>
    <source>
        <strain evidence="2">Uganda_cow_1</strain>
    </source>
</reference>
<feature type="region of interest" description="Disordered" evidence="1">
    <location>
        <begin position="847"/>
        <end position="875"/>
    </location>
</feature>
<dbReference type="STRING" id="46835.A0A504Z568"/>
<feature type="compositionally biased region" description="Basic residues" evidence="1">
    <location>
        <begin position="631"/>
        <end position="642"/>
    </location>
</feature>
<feature type="compositionally biased region" description="Polar residues" evidence="1">
    <location>
        <begin position="649"/>
        <end position="664"/>
    </location>
</feature>
<dbReference type="AlphaFoldDB" id="A0A504Z568"/>
<feature type="region of interest" description="Disordered" evidence="1">
    <location>
        <begin position="606"/>
        <end position="676"/>
    </location>
</feature>
<accession>A0A504Z568</accession>
<protein>
    <submittedName>
        <fullName evidence="2">Cell adhesion molecule /down-regulated by oncogene</fullName>
    </submittedName>
</protein>
<dbReference type="EMBL" id="SUNJ01000538">
    <property type="protein sequence ID" value="TPP67571.1"/>
    <property type="molecule type" value="Genomic_DNA"/>
</dbReference>
<feature type="compositionally biased region" description="Polar residues" evidence="1">
    <location>
        <begin position="704"/>
        <end position="726"/>
    </location>
</feature>
<feature type="compositionally biased region" description="Pro residues" evidence="1">
    <location>
        <begin position="747"/>
        <end position="757"/>
    </location>
</feature>
<evidence type="ECO:0000313" key="2">
    <source>
        <dbReference type="EMBL" id="TPP67571.1"/>
    </source>
</evidence>
<comment type="caution">
    <text evidence="2">The sequence shown here is derived from an EMBL/GenBank/DDBJ whole genome shotgun (WGS) entry which is preliminary data.</text>
</comment>
<evidence type="ECO:0000256" key="1">
    <source>
        <dbReference type="SAM" id="MobiDB-lite"/>
    </source>
</evidence>
<feature type="region of interest" description="Disordered" evidence="1">
    <location>
        <begin position="537"/>
        <end position="558"/>
    </location>
</feature>
<dbReference type="GO" id="GO:0005884">
    <property type="term" value="C:actin filament"/>
    <property type="evidence" value="ECO:0007669"/>
    <property type="project" value="TreeGrafter"/>
</dbReference>
<dbReference type="OrthoDB" id="9998697at2759"/>
<proteinExistence type="predicted"/>
<dbReference type="Proteomes" id="UP000316759">
    <property type="component" value="Unassembled WGS sequence"/>
</dbReference>
<gene>
    <name evidence="2" type="ORF">FGIG_05732</name>
</gene>
<organism evidence="2 3">
    <name type="scientific">Fasciola gigantica</name>
    <name type="common">Giant liver fluke</name>
    <dbReference type="NCBI Taxonomy" id="46835"/>
    <lineage>
        <taxon>Eukaryota</taxon>
        <taxon>Metazoa</taxon>
        <taxon>Spiralia</taxon>
        <taxon>Lophotrochozoa</taxon>
        <taxon>Platyhelminthes</taxon>
        <taxon>Trematoda</taxon>
        <taxon>Digenea</taxon>
        <taxon>Plagiorchiida</taxon>
        <taxon>Echinostomata</taxon>
        <taxon>Echinostomatoidea</taxon>
        <taxon>Fasciolidae</taxon>
        <taxon>Fasciola</taxon>
    </lineage>
</organism>
<evidence type="ECO:0000313" key="3">
    <source>
        <dbReference type="Proteomes" id="UP000316759"/>
    </source>
</evidence>
<dbReference type="PANTHER" id="PTHR45691:SF6">
    <property type="entry name" value="PROTEIN DIAPHANOUS"/>
    <property type="match status" value="1"/>
</dbReference>
<sequence length="897" mass="97040">MVEVTPARFSKQPLPPSYVLVLRCAFQSEVTTKDLTPKAEAVYDNLAVYLVWQPLRPELSGIEHTSKEVEYRLEYSVQTSPAEEQRNNPNATRPLTALVGLVGHEAVRWSDPTPLKQQTSTPYAYVTGDPLKPSKRYRFRTIAVDPSTGVSLVPPSDWSNVVSMEHISMVEPPQIKMVRPLSNGRIHLMWIFDGADESSRKLAGLFDVHATAQVSGPNRMGTSTDTFPGFESDSGSFVPDHFLVLARPLVKPKSDSSGSYEYGAYWATRINGSEAREGMLTGLNRTASYQVIVYGVRGDGDRRQITRFSKAAYVNLAGFSGTNHQFGSQQPLNRATTPAQQGMGDGMMEYHMQTGVYAHQQPQLPPVPHPQNTDMPTHHLMLNGTQRSVGYYPGPMTPSGTSLKREPPTGGSLQDGSAYATLGIVSLTYTPQLKVYDMKQIIHLGTLLQRGQLTGSVIHDPSVGPMSPPVGYAAQYYHGSQQALHMGQNMYPSGMASPQPGHGPPVYSPPPPPPLPQQQQAMFASQPGYPGYYGQTFSPQPEPMGHNPHGFGPTDGESIYSYFSQQEMGQSNAHQPLNPLPEENQASITLYIYSIEYTSTGNGAGFVDSGMQTGDGGNDAGPEGSPAGGGSHRHHRRRRRKQQQQQQRTTGELSNGSNRLNDQGDSAPGEGTQFGEVHSNTQLDEQRPSFDHEMTAPKRHHSISAGTYSDADPNSTQQSFNMSNDASRPGYMRFDSPQRGQMFTGQMPPPNQPPPPPPPAVALGLTMPGLVNGGGGVAVSSQEHPNMHHNSLNNYGADSLSRRPNGAPSVGATGTPVTGAYPTSGPGLLVGPPPRIRDYSEYGIPRGIGLPPTPSAPAGGGQPQPPQHNVLMGNPAMVQHGHSNMMMYEGRYREGQA</sequence>
<dbReference type="PANTHER" id="PTHR45691">
    <property type="entry name" value="PROTEIN DIAPHANOUS"/>
    <property type="match status" value="1"/>
</dbReference>
<dbReference type="InterPro" id="IPR051412">
    <property type="entry name" value="Formin_Homology_Diaphanous_sf"/>
</dbReference>
<feature type="region of interest" description="Disordered" evidence="1">
    <location>
        <begin position="691"/>
        <end position="757"/>
    </location>
</feature>
<feature type="region of interest" description="Disordered" evidence="1">
    <location>
        <begin position="492"/>
        <end position="520"/>
    </location>
</feature>